<reference evidence="2 3" key="1">
    <citation type="journal article" date="2017" name="MBio">
        <title>Type VI secretion-mediated competition in the bee gut microbiome.</title>
        <authorList>
            <person name="Steele M.I."/>
            <person name="Kwong W.K."/>
            <person name="Powell J.E."/>
            <person name="Whiteley M."/>
            <person name="Moran N.A."/>
        </authorList>
    </citation>
    <scope>NUCLEOTIDE SEQUENCE [LARGE SCALE GENOMIC DNA]</scope>
    <source>
        <strain evidence="2 3">HK3</strain>
    </source>
</reference>
<gene>
    <name evidence="2" type="ORF">BHC57_04145</name>
</gene>
<keyword evidence="1" id="KW-0812">Transmembrane</keyword>
<comment type="caution">
    <text evidence="2">The sequence shown here is derived from an EMBL/GenBank/DDBJ whole genome shotgun (WGS) entry which is preliminary data.</text>
</comment>
<evidence type="ECO:0000313" key="2">
    <source>
        <dbReference type="EMBL" id="PIT60416.1"/>
    </source>
</evidence>
<evidence type="ECO:0000256" key="1">
    <source>
        <dbReference type="SAM" id="Phobius"/>
    </source>
</evidence>
<dbReference type="Proteomes" id="UP000230463">
    <property type="component" value="Unassembled WGS sequence"/>
</dbReference>
<name>A0A855G2D4_9NEIS</name>
<proteinExistence type="predicted"/>
<keyword evidence="1" id="KW-1133">Transmembrane helix</keyword>
<organism evidence="2 3">
    <name type="scientific">Snodgrassella alvi</name>
    <dbReference type="NCBI Taxonomy" id="1196083"/>
    <lineage>
        <taxon>Bacteria</taxon>
        <taxon>Pseudomonadati</taxon>
        <taxon>Pseudomonadota</taxon>
        <taxon>Betaproteobacteria</taxon>
        <taxon>Neisseriales</taxon>
        <taxon>Neisseriaceae</taxon>
        <taxon>Snodgrassella</taxon>
    </lineage>
</organism>
<evidence type="ECO:0000313" key="3">
    <source>
        <dbReference type="Proteomes" id="UP000230463"/>
    </source>
</evidence>
<keyword evidence="1" id="KW-0472">Membrane</keyword>
<accession>A0A855G2D4</accession>
<sequence>MFFDTPAKGVVDVAVTLAAVCLFDAYFTQAVLCVVVVVLGGTDGLFGLGSAMLVVAVAVSSEMQQLVTADDILIAGV</sequence>
<dbReference type="AlphaFoldDB" id="A0A855G2D4"/>
<protein>
    <submittedName>
        <fullName evidence="2">Uncharacterized protein</fullName>
    </submittedName>
</protein>
<feature type="transmembrane region" description="Helical" evidence="1">
    <location>
        <begin position="26"/>
        <end position="59"/>
    </location>
</feature>
<dbReference type="EMBL" id="MEIU01000047">
    <property type="protein sequence ID" value="PIT60416.1"/>
    <property type="molecule type" value="Genomic_DNA"/>
</dbReference>